<dbReference type="PANTHER" id="PTHR42743">
    <property type="entry name" value="AMINO-ACID AMINOTRANSFERASE"/>
    <property type="match status" value="1"/>
</dbReference>
<organism evidence="4 5">
    <name type="scientific">Aspergillus parasiticus (strain ATCC 56775 / NRRL 5862 / SRRC 143 / SU-1)</name>
    <dbReference type="NCBI Taxonomy" id="1403190"/>
    <lineage>
        <taxon>Eukaryota</taxon>
        <taxon>Fungi</taxon>
        <taxon>Dikarya</taxon>
        <taxon>Ascomycota</taxon>
        <taxon>Pezizomycotina</taxon>
        <taxon>Eurotiomycetes</taxon>
        <taxon>Eurotiomycetidae</taxon>
        <taxon>Eurotiales</taxon>
        <taxon>Aspergillaceae</taxon>
        <taxon>Aspergillus</taxon>
        <taxon>Aspergillus subgen. Circumdati</taxon>
    </lineage>
</organism>
<dbReference type="InterPro" id="IPR036038">
    <property type="entry name" value="Aminotransferase-like"/>
</dbReference>
<evidence type="ECO:0000313" key="4">
    <source>
        <dbReference type="EMBL" id="KJK62005.1"/>
    </source>
</evidence>
<dbReference type="AlphaFoldDB" id="A0A0F0I2P7"/>
<comment type="cofactor">
    <cofactor evidence="1">
        <name>pyridoxal 5'-phosphate</name>
        <dbReference type="ChEBI" id="CHEBI:597326"/>
    </cofactor>
</comment>
<dbReference type="Gene3D" id="3.20.10.10">
    <property type="entry name" value="D-amino Acid Aminotransferase, subunit A, domain 2"/>
    <property type="match status" value="1"/>
</dbReference>
<gene>
    <name evidence="4" type="ORF">P875_00086513</name>
</gene>
<dbReference type="InterPro" id="IPR043132">
    <property type="entry name" value="BCAT-like_C"/>
</dbReference>
<dbReference type="Gene3D" id="3.30.470.10">
    <property type="match status" value="1"/>
</dbReference>
<comment type="similarity">
    <text evidence="2">Belongs to the class-IV pyridoxal-phosphate-dependent aminotransferase family.</text>
</comment>
<reference evidence="4 5" key="1">
    <citation type="submission" date="2015-02" db="EMBL/GenBank/DDBJ databases">
        <title>Draft genome sequence of Aspergillus parasiticus SU-1.</title>
        <authorList>
            <person name="Yu J."/>
            <person name="Fedorova N."/>
            <person name="Yin Y."/>
            <person name="Losada L."/>
            <person name="Zafar N."/>
            <person name="Taujale R."/>
            <person name="Ehrlich K.C."/>
            <person name="Bhatnagar D."/>
            <person name="Cleveland T.E."/>
            <person name="Bennett J.W."/>
            <person name="Nierman W.C."/>
        </authorList>
    </citation>
    <scope>NUCLEOTIDE SEQUENCE [LARGE SCALE GENOMIC DNA]</scope>
    <source>
        <strain evidence="5">ATCC 56775 / NRRL 5862 / SRRC 143 / SU-1</strain>
    </source>
</reference>
<keyword evidence="3" id="KW-0663">Pyridoxal phosphate</keyword>
<dbReference type="GO" id="GO:0046394">
    <property type="term" value="P:carboxylic acid biosynthetic process"/>
    <property type="evidence" value="ECO:0007669"/>
    <property type="project" value="UniProtKB-ARBA"/>
</dbReference>
<dbReference type="STRING" id="1403190.A0A0F0I2P7"/>
<dbReference type="FunFam" id="3.20.10.10:FF:000002">
    <property type="entry name" value="D-alanine aminotransferase"/>
    <property type="match status" value="1"/>
</dbReference>
<name>A0A0F0I2P7_ASPPU</name>
<dbReference type="InterPro" id="IPR043131">
    <property type="entry name" value="BCAT-like_N"/>
</dbReference>
<evidence type="ECO:0000256" key="1">
    <source>
        <dbReference type="ARBA" id="ARBA00001933"/>
    </source>
</evidence>
<dbReference type="PANTHER" id="PTHR42743:SF11">
    <property type="entry name" value="AMINODEOXYCHORISMATE LYASE"/>
    <property type="match status" value="1"/>
</dbReference>
<keyword evidence="4" id="KW-0808">Transferase</keyword>
<evidence type="ECO:0000256" key="3">
    <source>
        <dbReference type="ARBA" id="ARBA00022898"/>
    </source>
</evidence>
<protein>
    <submittedName>
        <fullName evidence="4">Aminotransferase class IV</fullName>
    </submittedName>
</protein>
<evidence type="ECO:0000256" key="2">
    <source>
        <dbReference type="ARBA" id="ARBA00009320"/>
    </source>
</evidence>
<keyword evidence="4" id="KW-0032">Aminotransferase</keyword>
<dbReference type="SUPFAM" id="SSF56752">
    <property type="entry name" value="D-aminoacid aminotransferase-like PLP-dependent enzymes"/>
    <property type="match status" value="1"/>
</dbReference>
<dbReference type="OrthoDB" id="25921at2759"/>
<sequence>MASMDTVLAGYESRQAVLDASSNPFAQGVAWVEGDLVPLSEARIPLLDQGFLHSDLTYDVPAVWDGRFFRLDDHINRLEESCKKLRLQFPLPKSEVKQILVEMVAKSGIRDAYVEIIVTRGLKFVRQAKPTDIVNKIYMFIQPYVWAMPPDMQRAGGKAVIARTVRRVPPGSMDPTIKNLQWGDLVRGLLEAADRGATYPFLTDGDTNLTEGPGYNIVIIKDGALYTPDRGVLEGVTRKTVLEIAEKNGIPVHVQVVPVELAFQSDEIFICTTAGGIMPVTSLDGQPVNGGLTGPITRLIWDAYWDLHYHPSYSFAINYADS</sequence>
<dbReference type="InterPro" id="IPR050571">
    <property type="entry name" value="Class-IV_PLP-Dep_Aminotrnsfr"/>
</dbReference>
<dbReference type="GO" id="GO:0008483">
    <property type="term" value="F:transaminase activity"/>
    <property type="evidence" value="ECO:0007669"/>
    <property type="project" value="UniProtKB-KW"/>
</dbReference>
<accession>A0A0F0I2P7</accession>
<proteinExistence type="inferred from homology"/>
<comment type="caution">
    <text evidence="4">The sequence shown here is derived from an EMBL/GenBank/DDBJ whole genome shotgun (WGS) entry which is preliminary data.</text>
</comment>
<dbReference type="EMBL" id="JZEE01000651">
    <property type="protein sequence ID" value="KJK62005.1"/>
    <property type="molecule type" value="Genomic_DNA"/>
</dbReference>
<dbReference type="InterPro" id="IPR001544">
    <property type="entry name" value="Aminotrans_IV"/>
</dbReference>
<dbReference type="GO" id="GO:0008652">
    <property type="term" value="P:amino acid biosynthetic process"/>
    <property type="evidence" value="ECO:0007669"/>
    <property type="project" value="UniProtKB-ARBA"/>
</dbReference>
<dbReference type="Pfam" id="PF01063">
    <property type="entry name" value="Aminotran_4"/>
    <property type="match status" value="1"/>
</dbReference>
<evidence type="ECO:0000313" key="5">
    <source>
        <dbReference type="Proteomes" id="UP000033540"/>
    </source>
</evidence>
<dbReference type="Proteomes" id="UP000033540">
    <property type="component" value="Unassembled WGS sequence"/>
</dbReference>